<evidence type="ECO:0000313" key="2">
    <source>
        <dbReference type="EMBL" id="OMO51292.1"/>
    </source>
</evidence>
<organism evidence="2 3">
    <name type="scientific">Corchorus capsularis</name>
    <name type="common">Jute</name>
    <dbReference type="NCBI Taxonomy" id="210143"/>
    <lineage>
        <taxon>Eukaryota</taxon>
        <taxon>Viridiplantae</taxon>
        <taxon>Streptophyta</taxon>
        <taxon>Embryophyta</taxon>
        <taxon>Tracheophyta</taxon>
        <taxon>Spermatophyta</taxon>
        <taxon>Magnoliopsida</taxon>
        <taxon>eudicotyledons</taxon>
        <taxon>Gunneridae</taxon>
        <taxon>Pentapetalae</taxon>
        <taxon>rosids</taxon>
        <taxon>malvids</taxon>
        <taxon>Malvales</taxon>
        <taxon>Malvaceae</taxon>
        <taxon>Grewioideae</taxon>
        <taxon>Apeibeae</taxon>
        <taxon>Corchorus</taxon>
    </lineage>
</organism>
<accession>A0A1R3FZM3</accession>
<feature type="compositionally biased region" description="Acidic residues" evidence="1">
    <location>
        <begin position="1"/>
        <end position="12"/>
    </location>
</feature>
<comment type="caution">
    <text evidence="2">The sequence shown here is derived from an EMBL/GenBank/DDBJ whole genome shotgun (WGS) entry which is preliminary data.</text>
</comment>
<dbReference type="EMBL" id="AWWV01015868">
    <property type="protein sequence ID" value="OMO51292.1"/>
    <property type="molecule type" value="Genomic_DNA"/>
</dbReference>
<name>A0A1R3FZM3_COCAP</name>
<dbReference type="Gramene" id="OMO51292">
    <property type="protein sequence ID" value="OMO51292"/>
    <property type="gene ID" value="CCACVL1_29877"/>
</dbReference>
<feature type="region of interest" description="Disordered" evidence="1">
    <location>
        <begin position="1"/>
        <end position="30"/>
    </location>
</feature>
<gene>
    <name evidence="2" type="ORF">CCACVL1_29877</name>
</gene>
<keyword evidence="3" id="KW-1185">Reference proteome</keyword>
<protein>
    <submittedName>
        <fullName evidence="2">Uncharacterized protein</fullName>
    </submittedName>
</protein>
<evidence type="ECO:0000256" key="1">
    <source>
        <dbReference type="SAM" id="MobiDB-lite"/>
    </source>
</evidence>
<dbReference type="AlphaFoldDB" id="A0A1R3FZM3"/>
<evidence type="ECO:0000313" key="3">
    <source>
        <dbReference type="Proteomes" id="UP000188268"/>
    </source>
</evidence>
<proteinExistence type="predicted"/>
<dbReference type="Proteomes" id="UP000188268">
    <property type="component" value="Unassembled WGS sequence"/>
</dbReference>
<sequence>MWPEEVDEEEERESSGRGGGKNWLGCHDRV</sequence>
<reference evidence="2 3" key="1">
    <citation type="submission" date="2013-09" db="EMBL/GenBank/DDBJ databases">
        <title>Corchorus capsularis genome sequencing.</title>
        <authorList>
            <person name="Alam M."/>
            <person name="Haque M.S."/>
            <person name="Islam M.S."/>
            <person name="Emdad E.M."/>
            <person name="Islam M.M."/>
            <person name="Ahmed B."/>
            <person name="Halim A."/>
            <person name="Hossen Q.M.M."/>
            <person name="Hossain M.Z."/>
            <person name="Ahmed R."/>
            <person name="Khan M.M."/>
            <person name="Islam R."/>
            <person name="Rashid M.M."/>
            <person name="Khan S.A."/>
            <person name="Rahman M.S."/>
            <person name="Alam M."/>
        </authorList>
    </citation>
    <scope>NUCLEOTIDE SEQUENCE [LARGE SCALE GENOMIC DNA]</scope>
    <source>
        <strain evidence="3">cv. CVL-1</strain>
        <tissue evidence="2">Whole seedling</tissue>
    </source>
</reference>